<accession>A0A1W0D3Y5</accession>
<dbReference type="RefSeq" id="WP_043631344.1">
    <property type="nucleotide sequence ID" value="NZ_CP109905.1"/>
</dbReference>
<dbReference type="InterPro" id="IPR004341">
    <property type="entry name" value="CAT_RNA-bd_dom"/>
</dbReference>
<dbReference type="InterPro" id="IPR036634">
    <property type="entry name" value="PRD_sf"/>
</dbReference>
<dbReference type="PROSITE" id="PS51372">
    <property type="entry name" value="PRD_2"/>
    <property type="match status" value="2"/>
</dbReference>
<dbReference type="SUPFAM" id="SSF50151">
    <property type="entry name" value="SacY-like RNA-binding domain"/>
    <property type="match status" value="1"/>
</dbReference>
<protein>
    <submittedName>
        <fullName evidence="1">Transcription antiterminator LicT</fullName>
    </submittedName>
</protein>
<dbReference type="Proteomes" id="UP000192721">
    <property type="component" value="Unassembled WGS sequence"/>
</dbReference>
<dbReference type="InterPro" id="IPR036650">
    <property type="entry name" value="CAT_RNA-bd_dom_sf"/>
</dbReference>
<dbReference type="PANTHER" id="PTHR30185:SF15">
    <property type="entry name" value="CRYPTIC BETA-GLUCOSIDE BGL OPERON ANTITERMINATOR"/>
    <property type="match status" value="1"/>
</dbReference>
<dbReference type="GO" id="GO:0006355">
    <property type="term" value="P:regulation of DNA-templated transcription"/>
    <property type="evidence" value="ECO:0007669"/>
    <property type="project" value="InterPro"/>
</dbReference>
<dbReference type="Pfam" id="PF03123">
    <property type="entry name" value="CAT_RBD"/>
    <property type="match status" value="1"/>
</dbReference>
<dbReference type="GO" id="GO:0003723">
    <property type="term" value="F:RNA binding"/>
    <property type="evidence" value="ECO:0007669"/>
    <property type="project" value="InterPro"/>
</dbReference>
<evidence type="ECO:0000313" key="2">
    <source>
        <dbReference type="Proteomes" id="UP000192721"/>
    </source>
</evidence>
<dbReference type="AlphaFoldDB" id="A0A1W0D3Y5"/>
<gene>
    <name evidence="1" type="ORF">B0T45_08225</name>
</gene>
<dbReference type="Gene3D" id="1.10.1790.10">
    <property type="entry name" value="PRD domain"/>
    <property type="match status" value="2"/>
</dbReference>
<dbReference type="Gene3D" id="2.30.24.10">
    <property type="entry name" value="CAT RNA-binding domain"/>
    <property type="match status" value="1"/>
</dbReference>
<evidence type="ECO:0000313" key="1">
    <source>
        <dbReference type="EMBL" id="OQS41709.1"/>
    </source>
</evidence>
<dbReference type="EMBL" id="MUKV01000007">
    <property type="protein sequence ID" value="OQS41709.1"/>
    <property type="molecule type" value="Genomic_DNA"/>
</dbReference>
<comment type="caution">
    <text evidence="1">The sequence shown here is derived from an EMBL/GenBank/DDBJ whole genome shotgun (WGS) entry which is preliminary data.</text>
</comment>
<sequence length="272" mass="30862">MKISKVLNNNAALVLDEHQHELVAMGCGLGFQKRPGDALDPALVEKLFALQNHELMSRLSEVLSAIPTEVMAVCTDILNLAKNQLGRLPEEVYLALLDHCHFALERHRQGIALHNALQWEMRRFYPKEFAIGLQALALIEQRLGLTLPEDEAGFIAWHLANAQMNSEAPEMQAITQLMQQVLRIVTYQQGHELDQQALSYHRFIAHLKFFAQRVLSQQSLPAGDTCLHAAVKASYPQAWRSAESVGAYVWEQHRKELELDEMMFLAIHISRL</sequence>
<dbReference type="Pfam" id="PF00874">
    <property type="entry name" value="PRD"/>
    <property type="match status" value="2"/>
</dbReference>
<dbReference type="InterPro" id="IPR050661">
    <property type="entry name" value="BglG_antiterminators"/>
</dbReference>
<dbReference type="InterPro" id="IPR011608">
    <property type="entry name" value="PRD"/>
</dbReference>
<dbReference type="SMART" id="SM01061">
    <property type="entry name" value="CAT_RBD"/>
    <property type="match status" value="1"/>
</dbReference>
<dbReference type="NCBIfam" id="NF046042">
    <property type="entry name" value="LicT"/>
    <property type="match status" value="1"/>
</dbReference>
<dbReference type="SUPFAM" id="SSF63520">
    <property type="entry name" value="PTS-regulatory domain, PRD"/>
    <property type="match status" value="2"/>
</dbReference>
<proteinExistence type="predicted"/>
<dbReference type="PANTHER" id="PTHR30185">
    <property type="entry name" value="CRYPTIC BETA-GLUCOSIDE BGL OPERON ANTITERMINATOR"/>
    <property type="match status" value="1"/>
</dbReference>
<dbReference type="OrthoDB" id="9813552at2"/>
<organism evidence="1 2">
    <name type="scientific">Chromobacterium haemolyticum</name>
    <dbReference type="NCBI Taxonomy" id="394935"/>
    <lineage>
        <taxon>Bacteria</taxon>
        <taxon>Pseudomonadati</taxon>
        <taxon>Pseudomonadota</taxon>
        <taxon>Betaproteobacteria</taxon>
        <taxon>Neisseriales</taxon>
        <taxon>Chromobacteriaceae</taxon>
        <taxon>Chromobacterium</taxon>
    </lineage>
</organism>
<name>A0A1W0D3Y5_9NEIS</name>
<reference evidence="1 2" key="1">
    <citation type="submission" date="2017-02" db="EMBL/GenBank/DDBJ databases">
        <title>Chromobacterium haemolyticum H5244.</title>
        <authorList>
            <person name="Gulvik C.A."/>
        </authorList>
    </citation>
    <scope>NUCLEOTIDE SEQUENCE [LARGE SCALE GENOMIC DNA]</scope>
    <source>
        <strain evidence="1 2">H5244</strain>
    </source>
</reference>